<accession>A0A6L9LA49</accession>
<feature type="signal peptide" evidence="1">
    <location>
        <begin position="1"/>
        <end position="18"/>
    </location>
</feature>
<proteinExistence type="predicted"/>
<evidence type="ECO:0008006" key="4">
    <source>
        <dbReference type="Google" id="ProtNLM"/>
    </source>
</evidence>
<evidence type="ECO:0000313" key="3">
    <source>
        <dbReference type="Proteomes" id="UP000474175"/>
    </source>
</evidence>
<dbReference type="Proteomes" id="UP000474175">
    <property type="component" value="Unassembled WGS sequence"/>
</dbReference>
<dbReference type="PROSITE" id="PS51257">
    <property type="entry name" value="PROKAR_LIPOPROTEIN"/>
    <property type="match status" value="1"/>
</dbReference>
<reference evidence="2 3" key="1">
    <citation type="submission" date="2020-02" db="EMBL/GenBank/DDBJ databases">
        <title>Draft genome sequence of two Spirosoma agri KCTC 52727 and Spirosoma terrae KCTC 52035.</title>
        <authorList>
            <person name="Rojas J."/>
            <person name="Ambika Manirajan B."/>
            <person name="Suarez C."/>
            <person name="Ratering S."/>
            <person name="Schnell S."/>
        </authorList>
    </citation>
    <scope>NUCLEOTIDE SEQUENCE [LARGE SCALE GENOMIC DNA]</scope>
    <source>
        <strain evidence="2 3">KCTC 52035</strain>
    </source>
</reference>
<evidence type="ECO:0000256" key="1">
    <source>
        <dbReference type="SAM" id="SignalP"/>
    </source>
</evidence>
<keyword evidence="3" id="KW-1185">Reference proteome</keyword>
<comment type="caution">
    <text evidence="2">The sequence shown here is derived from an EMBL/GenBank/DDBJ whole genome shotgun (WGS) entry which is preliminary data.</text>
</comment>
<dbReference type="EMBL" id="JAAFZH010000011">
    <property type="protein sequence ID" value="NDU97404.1"/>
    <property type="molecule type" value="Genomic_DNA"/>
</dbReference>
<name>A0A6L9LA49_9BACT</name>
<gene>
    <name evidence="2" type="ORF">GK108_21150</name>
</gene>
<sequence length="119" mass="13593">MKHLLVSCLLLIALIACSDGHDEKIAVTDSDDTYEFYAKYDRKKSQRVQDYINVKMAPSGKVTGDNVDITATLDDKTRFELEEYPGKVRIKLDKEDNSETSYRRIKAMCEGIKEVINEP</sequence>
<evidence type="ECO:0000313" key="2">
    <source>
        <dbReference type="EMBL" id="NDU97404.1"/>
    </source>
</evidence>
<dbReference type="RefSeq" id="WP_163952815.1">
    <property type="nucleotide sequence ID" value="NZ_JAAFZH010000011.1"/>
</dbReference>
<dbReference type="AlphaFoldDB" id="A0A6L9LA49"/>
<feature type="chain" id="PRO_5026865938" description="DUF3568 family protein" evidence="1">
    <location>
        <begin position="19"/>
        <end position="119"/>
    </location>
</feature>
<keyword evidence="1" id="KW-0732">Signal</keyword>
<organism evidence="2 3">
    <name type="scientific">Spirosoma terrae</name>
    <dbReference type="NCBI Taxonomy" id="1968276"/>
    <lineage>
        <taxon>Bacteria</taxon>
        <taxon>Pseudomonadati</taxon>
        <taxon>Bacteroidota</taxon>
        <taxon>Cytophagia</taxon>
        <taxon>Cytophagales</taxon>
        <taxon>Cytophagaceae</taxon>
        <taxon>Spirosoma</taxon>
    </lineage>
</organism>
<protein>
    <recommendedName>
        <fullName evidence="4">DUF3568 family protein</fullName>
    </recommendedName>
</protein>